<protein>
    <recommendedName>
        <fullName evidence="2">P2X purinoreceptor 7 intracellular domain-containing protein</fullName>
    </recommendedName>
</protein>
<reference evidence="3" key="1">
    <citation type="submission" date="2020-04" db="EMBL/GenBank/DDBJ databases">
        <authorList>
            <person name="Alioto T."/>
            <person name="Alioto T."/>
            <person name="Gomez Garrido J."/>
        </authorList>
    </citation>
    <scope>NUCLEOTIDE SEQUENCE</scope>
    <source>
        <strain evidence="3">A484AB</strain>
    </source>
</reference>
<gene>
    <name evidence="3" type="ORF">PACLA_8A066771</name>
</gene>
<dbReference type="AlphaFoldDB" id="A0A6S7GFG0"/>
<feature type="region of interest" description="Disordered" evidence="1">
    <location>
        <begin position="42"/>
        <end position="67"/>
    </location>
</feature>
<dbReference type="PANTHER" id="PTHR36981">
    <property type="entry name" value="ZGC:195170"/>
    <property type="match status" value="1"/>
</dbReference>
<feature type="region of interest" description="Disordered" evidence="1">
    <location>
        <begin position="1"/>
        <end position="20"/>
    </location>
</feature>
<dbReference type="Pfam" id="PF20478">
    <property type="entry name" value="P2RX7_C"/>
    <property type="match status" value="1"/>
</dbReference>
<comment type="caution">
    <text evidence="3">The sequence shown here is derived from an EMBL/GenBank/DDBJ whole genome shotgun (WGS) entry which is preliminary data.</text>
</comment>
<proteinExistence type="predicted"/>
<dbReference type="OrthoDB" id="5955457at2759"/>
<feature type="domain" description="P2X purinoreceptor 7 intracellular" evidence="2">
    <location>
        <begin position="118"/>
        <end position="210"/>
    </location>
</feature>
<dbReference type="PANTHER" id="PTHR36981:SF1">
    <property type="entry name" value="P2X PURINORECEPTOR 7 INTRACELLULAR DOMAIN-CONTAINING PROTEIN"/>
    <property type="match status" value="1"/>
</dbReference>
<accession>A0A6S7GFG0</accession>
<dbReference type="InterPro" id="IPR046815">
    <property type="entry name" value="P2RX7_C"/>
</dbReference>
<organism evidence="3 4">
    <name type="scientific">Paramuricea clavata</name>
    <name type="common">Red gorgonian</name>
    <name type="synonym">Violescent sea-whip</name>
    <dbReference type="NCBI Taxonomy" id="317549"/>
    <lineage>
        <taxon>Eukaryota</taxon>
        <taxon>Metazoa</taxon>
        <taxon>Cnidaria</taxon>
        <taxon>Anthozoa</taxon>
        <taxon>Octocorallia</taxon>
        <taxon>Malacalcyonacea</taxon>
        <taxon>Plexauridae</taxon>
        <taxon>Paramuricea</taxon>
    </lineage>
</organism>
<name>A0A6S7GFG0_PARCT</name>
<evidence type="ECO:0000313" key="4">
    <source>
        <dbReference type="Proteomes" id="UP001152795"/>
    </source>
</evidence>
<evidence type="ECO:0000313" key="3">
    <source>
        <dbReference type="EMBL" id="CAB3987556.1"/>
    </source>
</evidence>
<evidence type="ECO:0000259" key="2">
    <source>
        <dbReference type="Pfam" id="PF20478"/>
    </source>
</evidence>
<keyword evidence="4" id="KW-1185">Reference proteome</keyword>
<dbReference type="Proteomes" id="UP001152795">
    <property type="component" value="Unassembled WGS sequence"/>
</dbReference>
<dbReference type="EMBL" id="CACRXK020001193">
    <property type="protein sequence ID" value="CAB3987556.1"/>
    <property type="molecule type" value="Genomic_DNA"/>
</dbReference>
<sequence length="217" mass="24451">MARSSTSSSSEVDEDISPNINVKFETDEAKFSLQPHLFEPTIIKKGSSSSSDSESQADEEGSNSSADESRLDNLEWCKCGHCQMMDRSDECVCCQEIPEMLSLNEEVTIIKKIKDPLTCITDNPAFTSVCLDMFVLRTAWYQYRQEYDNPFEGPDNQRNRHIAYRQLARFGWGVLGRHVRVALPSCAVSCIRAHFPPPGPEDDHVYVGFKPASDEDD</sequence>
<evidence type="ECO:0000256" key="1">
    <source>
        <dbReference type="SAM" id="MobiDB-lite"/>
    </source>
</evidence>
<feature type="compositionally biased region" description="Low complexity" evidence="1">
    <location>
        <begin position="1"/>
        <end position="10"/>
    </location>
</feature>